<dbReference type="SMART" id="SM00105">
    <property type="entry name" value="ArfGap"/>
    <property type="match status" value="1"/>
</dbReference>
<evidence type="ECO:0000256" key="2">
    <source>
        <dbReference type="SAM" id="MobiDB-lite"/>
    </source>
</evidence>
<sequence>MGTHISRVKSVDLDVWTNDQLQAVARQGNLKANRKWEHKLPEGYVPTESKIESFIRTKYELKRWYNHEEEKEQDINSRYGSMATGMPKTTSHDKDVIAGGVKPTVAESPQGRGPGADKRGNAEGINASILELYSSAK</sequence>
<gene>
    <name evidence="4" type="ORF">BJ508DRAFT_414511</name>
</gene>
<dbReference type="InterPro" id="IPR001164">
    <property type="entry name" value="ArfGAP_dom"/>
</dbReference>
<keyword evidence="5" id="KW-1185">Reference proteome</keyword>
<evidence type="ECO:0000259" key="3">
    <source>
        <dbReference type="PROSITE" id="PS50115"/>
    </source>
</evidence>
<keyword evidence="1" id="KW-0479">Metal-binding</keyword>
<proteinExistence type="predicted"/>
<dbReference type="GO" id="GO:0005737">
    <property type="term" value="C:cytoplasm"/>
    <property type="evidence" value="ECO:0007669"/>
    <property type="project" value="TreeGrafter"/>
</dbReference>
<reference evidence="4 5" key="1">
    <citation type="journal article" date="2018" name="Nat. Ecol. Evol.">
        <title>Pezizomycetes genomes reveal the molecular basis of ectomycorrhizal truffle lifestyle.</title>
        <authorList>
            <person name="Murat C."/>
            <person name="Payen T."/>
            <person name="Noel B."/>
            <person name="Kuo A."/>
            <person name="Morin E."/>
            <person name="Chen J."/>
            <person name="Kohler A."/>
            <person name="Krizsan K."/>
            <person name="Balestrini R."/>
            <person name="Da Silva C."/>
            <person name="Montanini B."/>
            <person name="Hainaut M."/>
            <person name="Levati E."/>
            <person name="Barry K.W."/>
            <person name="Belfiori B."/>
            <person name="Cichocki N."/>
            <person name="Clum A."/>
            <person name="Dockter R.B."/>
            <person name="Fauchery L."/>
            <person name="Guy J."/>
            <person name="Iotti M."/>
            <person name="Le Tacon F."/>
            <person name="Lindquist E.A."/>
            <person name="Lipzen A."/>
            <person name="Malagnac F."/>
            <person name="Mello A."/>
            <person name="Molinier V."/>
            <person name="Miyauchi S."/>
            <person name="Poulain J."/>
            <person name="Riccioni C."/>
            <person name="Rubini A."/>
            <person name="Sitrit Y."/>
            <person name="Splivallo R."/>
            <person name="Traeger S."/>
            <person name="Wang M."/>
            <person name="Zifcakova L."/>
            <person name="Wipf D."/>
            <person name="Zambonelli A."/>
            <person name="Paolocci F."/>
            <person name="Nowrousian M."/>
            <person name="Ottonello S."/>
            <person name="Baldrian P."/>
            <person name="Spatafora J.W."/>
            <person name="Henrissat B."/>
            <person name="Nagy L.G."/>
            <person name="Aury J.M."/>
            <person name="Wincker P."/>
            <person name="Grigoriev I.V."/>
            <person name="Bonfante P."/>
            <person name="Martin F.M."/>
        </authorList>
    </citation>
    <scope>NUCLEOTIDE SEQUENCE [LARGE SCALE GENOMIC DNA]</scope>
    <source>
        <strain evidence="4 5">RN42</strain>
    </source>
</reference>
<dbReference type="SUPFAM" id="SSF57863">
    <property type="entry name" value="ArfGap/RecO-like zinc finger"/>
    <property type="match status" value="1"/>
</dbReference>
<dbReference type="AlphaFoldDB" id="A0A3N4I8J9"/>
<evidence type="ECO:0000256" key="1">
    <source>
        <dbReference type="PROSITE-ProRule" id="PRU00288"/>
    </source>
</evidence>
<name>A0A3N4I8J9_ASCIM</name>
<dbReference type="PANTHER" id="PTHR45705">
    <property type="entry name" value="FI20236P1"/>
    <property type="match status" value="1"/>
</dbReference>
<protein>
    <recommendedName>
        <fullName evidence="3">Arf-GAP domain-containing protein</fullName>
    </recommendedName>
</protein>
<dbReference type="PANTHER" id="PTHR45705:SF1">
    <property type="entry name" value="FI20236P1"/>
    <property type="match status" value="1"/>
</dbReference>
<dbReference type="PROSITE" id="PS50115">
    <property type="entry name" value="ARFGAP"/>
    <property type="match status" value="1"/>
</dbReference>
<feature type="region of interest" description="Disordered" evidence="2">
    <location>
        <begin position="70"/>
        <end position="124"/>
    </location>
</feature>
<dbReference type="Gene3D" id="1.10.220.150">
    <property type="entry name" value="Arf GTPase activating protein"/>
    <property type="match status" value="1"/>
</dbReference>
<organism evidence="4 5">
    <name type="scientific">Ascobolus immersus RN42</name>
    <dbReference type="NCBI Taxonomy" id="1160509"/>
    <lineage>
        <taxon>Eukaryota</taxon>
        <taxon>Fungi</taxon>
        <taxon>Dikarya</taxon>
        <taxon>Ascomycota</taxon>
        <taxon>Pezizomycotina</taxon>
        <taxon>Pezizomycetes</taxon>
        <taxon>Pezizales</taxon>
        <taxon>Ascobolaceae</taxon>
        <taxon>Ascobolus</taxon>
    </lineage>
</organism>
<dbReference type="STRING" id="1160509.A0A3N4I8J9"/>
<dbReference type="OrthoDB" id="10266696at2759"/>
<evidence type="ECO:0000313" key="4">
    <source>
        <dbReference type="EMBL" id="RPA81796.1"/>
    </source>
</evidence>
<keyword evidence="1" id="KW-0863">Zinc-finger</keyword>
<dbReference type="Pfam" id="PF01412">
    <property type="entry name" value="ArfGap"/>
    <property type="match status" value="1"/>
</dbReference>
<accession>A0A3N4I8J9</accession>
<dbReference type="InterPro" id="IPR051718">
    <property type="entry name" value="ARF_GTPase-activating"/>
</dbReference>
<dbReference type="InterPro" id="IPR038508">
    <property type="entry name" value="ArfGAP_dom_sf"/>
</dbReference>
<keyword evidence="1" id="KW-0862">Zinc</keyword>
<dbReference type="GO" id="GO:0005096">
    <property type="term" value="F:GTPase activator activity"/>
    <property type="evidence" value="ECO:0007669"/>
    <property type="project" value="InterPro"/>
</dbReference>
<dbReference type="InterPro" id="IPR037278">
    <property type="entry name" value="ARFGAP/RecO"/>
</dbReference>
<feature type="domain" description="Arf-GAP" evidence="3">
    <location>
        <begin position="1"/>
        <end position="73"/>
    </location>
</feature>
<dbReference type="GO" id="GO:0008270">
    <property type="term" value="F:zinc ion binding"/>
    <property type="evidence" value="ECO:0007669"/>
    <property type="project" value="UniProtKB-KW"/>
</dbReference>
<dbReference type="EMBL" id="ML119676">
    <property type="protein sequence ID" value="RPA81796.1"/>
    <property type="molecule type" value="Genomic_DNA"/>
</dbReference>
<evidence type="ECO:0000313" key="5">
    <source>
        <dbReference type="Proteomes" id="UP000275078"/>
    </source>
</evidence>
<dbReference type="Proteomes" id="UP000275078">
    <property type="component" value="Unassembled WGS sequence"/>
</dbReference>